<comment type="caution">
    <text evidence="1">The sequence shown here is derived from an EMBL/GenBank/DDBJ whole genome shotgun (WGS) entry which is preliminary data.</text>
</comment>
<accession>A0A3C1KN18</accession>
<protein>
    <submittedName>
        <fullName evidence="1">Uncharacterized protein</fullName>
    </submittedName>
</protein>
<sequence length="66" mass="7223">MAKHLNVYVVEEFESGGEQRKNYTQVGKLFPHAKGEGFNLLIQPGIAVSGELVAFPPKPKNDNPDA</sequence>
<dbReference type="Proteomes" id="UP000259273">
    <property type="component" value="Unassembled WGS sequence"/>
</dbReference>
<reference evidence="1 2" key="1">
    <citation type="journal article" date="2018" name="Nat. Biotechnol.">
        <title>A standardized bacterial taxonomy based on genome phylogeny substantially revises the tree of life.</title>
        <authorList>
            <person name="Parks D.H."/>
            <person name="Chuvochina M."/>
            <person name="Waite D.W."/>
            <person name="Rinke C."/>
            <person name="Skarshewski A."/>
            <person name="Chaumeil P.A."/>
            <person name="Hugenholtz P."/>
        </authorList>
    </citation>
    <scope>NUCLEOTIDE SEQUENCE [LARGE SCALE GENOMIC DNA]</scope>
    <source>
        <strain evidence="1">UBA9158</strain>
    </source>
</reference>
<organism evidence="1 2">
    <name type="scientific">Haliea salexigens</name>
    <dbReference type="NCBI Taxonomy" id="287487"/>
    <lineage>
        <taxon>Bacteria</taxon>
        <taxon>Pseudomonadati</taxon>
        <taxon>Pseudomonadota</taxon>
        <taxon>Gammaproteobacteria</taxon>
        <taxon>Cellvibrionales</taxon>
        <taxon>Halieaceae</taxon>
        <taxon>Haliea</taxon>
    </lineage>
</organism>
<gene>
    <name evidence="1" type="ORF">DCP75_09850</name>
</gene>
<evidence type="ECO:0000313" key="2">
    <source>
        <dbReference type="Proteomes" id="UP000259273"/>
    </source>
</evidence>
<evidence type="ECO:0000313" key="1">
    <source>
        <dbReference type="EMBL" id="HAN28001.1"/>
    </source>
</evidence>
<dbReference type="EMBL" id="DMND01000133">
    <property type="protein sequence ID" value="HAN28001.1"/>
    <property type="molecule type" value="Genomic_DNA"/>
</dbReference>
<dbReference type="AlphaFoldDB" id="A0A3C1KN18"/>
<name>A0A3C1KN18_9GAMM</name>
<dbReference type="STRING" id="1121937.GCA_000423125_03813"/>
<proteinExistence type="predicted"/>